<evidence type="ECO:0000256" key="1">
    <source>
        <dbReference type="SAM" id="SignalP"/>
    </source>
</evidence>
<protein>
    <recommendedName>
        <fullName evidence="4">MetA-pathway of phenol degradation</fullName>
    </recommendedName>
</protein>
<gene>
    <name evidence="2" type="ORF">HGP29_15910</name>
</gene>
<keyword evidence="1" id="KW-0732">Signal</keyword>
<evidence type="ECO:0000313" key="2">
    <source>
        <dbReference type="EMBL" id="NLR92705.1"/>
    </source>
</evidence>
<feature type="chain" id="PRO_5031273900" description="MetA-pathway of phenol degradation" evidence="1">
    <location>
        <begin position="22"/>
        <end position="313"/>
    </location>
</feature>
<keyword evidence="3" id="KW-1185">Reference proteome</keyword>
<proteinExistence type="predicted"/>
<dbReference type="RefSeq" id="WP_168883409.1">
    <property type="nucleotide sequence ID" value="NZ_JABAIL010000004.1"/>
</dbReference>
<dbReference type="AlphaFoldDB" id="A0A7X8XX41"/>
<accession>A0A7X8XX41</accession>
<name>A0A7X8XX41_9BACT</name>
<dbReference type="EMBL" id="JABAIL010000004">
    <property type="protein sequence ID" value="NLR92705.1"/>
    <property type="molecule type" value="Genomic_DNA"/>
</dbReference>
<evidence type="ECO:0000313" key="3">
    <source>
        <dbReference type="Proteomes" id="UP000585050"/>
    </source>
</evidence>
<organism evidence="2 3">
    <name type="scientific">Flammeovirga agarivorans</name>
    <dbReference type="NCBI Taxonomy" id="2726742"/>
    <lineage>
        <taxon>Bacteria</taxon>
        <taxon>Pseudomonadati</taxon>
        <taxon>Bacteroidota</taxon>
        <taxon>Cytophagia</taxon>
        <taxon>Cytophagales</taxon>
        <taxon>Flammeovirgaceae</taxon>
        <taxon>Flammeovirga</taxon>
    </lineage>
</organism>
<reference evidence="2 3" key="1">
    <citation type="submission" date="2020-04" db="EMBL/GenBank/DDBJ databases">
        <title>Flammeovirga sp. SR4, a novel species isolated from seawater.</title>
        <authorList>
            <person name="Wang X."/>
        </authorList>
    </citation>
    <scope>NUCLEOTIDE SEQUENCE [LARGE SCALE GENOMIC DNA]</scope>
    <source>
        <strain evidence="2 3">SR4</strain>
    </source>
</reference>
<comment type="caution">
    <text evidence="2">The sequence shown here is derived from an EMBL/GenBank/DDBJ whole genome shotgun (WGS) entry which is preliminary data.</text>
</comment>
<dbReference type="Proteomes" id="UP000585050">
    <property type="component" value="Unassembled WGS sequence"/>
</dbReference>
<evidence type="ECO:0008006" key="4">
    <source>
        <dbReference type="Google" id="ProtNLM"/>
    </source>
</evidence>
<feature type="signal peptide" evidence="1">
    <location>
        <begin position="1"/>
        <end position="21"/>
    </location>
</feature>
<sequence>MKRIFILVTLLSIISLYQIHAQGCSDAGICSTGALNPSNDKDKSNIIDHKFAITYNGYWQMYKSQFYDQGAGLTVDYKISSKSSVQAKTAYSFKSGPITDTQGMSDVTLSYSYQIISGGKWNLTGVIGGKVPTGKANMTYEGLPLPMIYNTSLGTYDALFGLALTSKAWHISLGIQQPLTTLTEHEYDPYYWRNTEYYQHLLNWFPSSRHLDRKTDISMRLKYAIKTSKWSIAPSVLGIYKPQPGYVESIEDGNYEVIGSEGLTINGLLEASYNINTSLTLSAVGAYAIQQRPLNPDGLQRDYVVNFFIKQQF</sequence>